<dbReference type="PANTHER" id="PTHR47561">
    <property type="entry name" value="POLYSACCHARIDE DEACETYLASE FAMILY PROTEIN (AFU_ORTHOLOGUE AFUA_6G05030)"/>
    <property type="match status" value="1"/>
</dbReference>
<dbReference type="Pfam" id="PF01522">
    <property type="entry name" value="Polysacc_deac_1"/>
    <property type="match status" value="1"/>
</dbReference>
<dbReference type="PANTHER" id="PTHR47561:SF1">
    <property type="entry name" value="POLYSACCHARIDE DEACETYLASE FAMILY PROTEIN (AFU_ORTHOLOGUE AFUA_6G05030)"/>
    <property type="match status" value="1"/>
</dbReference>
<dbReference type="OrthoDB" id="3162524at2759"/>
<reference evidence="2" key="2">
    <citation type="journal article" date="2023" name="IMA Fungus">
        <title>Comparative genomic study of the Penicillium genus elucidates a diverse pangenome and 15 lateral gene transfer events.</title>
        <authorList>
            <person name="Petersen C."/>
            <person name="Sorensen T."/>
            <person name="Nielsen M.R."/>
            <person name="Sondergaard T.E."/>
            <person name="Sorensen J.L."/>
            <person name="Fitzpatrick D.A."/>
            <person name="Frisvad J.C."/>
            <person name="Nielsen K.L."/>
        </authorList>
    </citation>
    <scope>NUCLEOTIDE SEQUENCE</scope>
    <source>
        <strain evidence="2">IBT 21917</strain>
    </source>
</reference>
<evidence type="ECO:0000313" key="2">
    <source>
        <dbReference type="EMBL" id="KAJ5171720.1"/>
    </source>
</evidence>
<dbReference type="GO" id="GO:0005975">
    <property type="term" value="P:carbohydrate metabolic process"/>
    <property type="evidence" value="ECO:0007669"/>
    <property type="project" value="InterPro"/>
</dbReference>
<dbReference type="PROSITE" id="PS51677">
    <property type="entry name" value="NODB"/>
    <property type="match status" value="1"/>
</dbReference>
<dbReference type="InterPro" id="IPR037950">
    <property type="entry name" value="PgdA-like"/>
</dbReference>
<protein>
    <recommendedName>
        <fullName evidence="1">NodB homology domain-containing protein</fullName>
    </recommendedName>
</protein>
<name>A0A9W9I7K8_9EURO</name>
<dbReference type="GO" id="GO:0016810">
    <property type="term" value="F:hydrolase activity, acting on carbon-nitrogen (but not peptide) bonds"/>
    <property type="evidence" value="ECO:0007669"/>
    <property type="project" value="InterPro"/>
</dbReference>
<keyword evidence="3" id="KW-1185">Reference proteome</keyword>
<reference evidence="2" key="1">
    <citation type="submission" date="2022-11" db="EMBL/GenBank/DDBJ databases">
        <authorList>
            <person name="Petersen C."/>
        </authorList>
    </citation>
    <scope>NUCLEOTIDE SEQUENCE</scope>
    <source>
        <strain evidence="2">IBT 21917</strain>
    </source>
</reference>
<accession>A0A9W9I7K8</accession>
<organism evidence="2 3">
    <name type="scientific">Penicillium capsulatum</name>
    <dbReference type="NCBI Taxonomy" id="69766"/>
    <lineage>
        <taxon>Eukaryota</taxon>
        <taxon>Fungi</taxon>
        <taxon>Dikarya</taxon>
        <taxon>Ascomycota</taxon>
        <taxon>Pezizomycotina</taxon>
        <taxon>Eurotiomycetes</taxon>
        <taxon>Eurotiomycetidae</taxon>
        <taxon>Eurotiales</taxon>
        <taxon>Aspergillaceae</taxon>
        <taxon>Penicillium</taxon>
    </lineage>
</organism>
<dbReference type="Gene3D" id="3.20.20.370">
    <property type="entry name" value="Glycoside hydrolase/deacetylase"/>
    <property type="match status" value="1"/>
</dbReference>
<dbReference type="SUPFAM" id="SSF88713">
    <property type="entry name" value="Glycoside hydrolase/deacetylase"/>
    <property type="match status" value="1"/>
</dbReference>
<sequence length="322" mass="37384">MKKVQIGFGVDIDAVSGWIGSYGGADSLSDISRGLQAGEVNVRRLLKMFAKYKMTQTFYIPGHSLETFPKECAMVRDAGHEIGLHGYSHEEPNTLSADQQRDVFNHTYQLLSDFLGEPPKGIVSPMCQVSAESAQIFLDKGLEYDHSAMHRDCVPYYLRVDDKYHTHPLLHFQLLIMILRWEKVDTTQPASSWMKPLVRGRTTDLVEIPMNWFQDDWIPFTYARQVPNCAGWTDPEVVTKIWKERFYYFYREYDYFIFPICIHPDASGHPHVILALERFIEWVNTHEGVEWVPIYQMARTFKDKYPTKEVWLEAEEANGTSI</sequence>
<dbReference type="InterPro" id="IPR011330">
    <property type="entry name" value="Glyco_hydro/deAcase_b/a-brl"/>
</dbReference>
<proteinExistence type="predicted"/>
<dbReference type="CDD" id="cd10938">
    <property type="entry name" value="CE4_HpPgdA_like"/>
    <property type="match status" value="1"/>
</dbReference>
<gene>
    <name evidence="2" type="ORF">N7492_004313</name>
</gene>
<dbReference type="AlphaFoldDB" id="A0A9W9I7K8"/>
<feature type="domain" description="NodB homology" evidence="1">
    <location>
        <begin position="24"/>
        <end position="162"/>
    </location>
</feature>
<dbReference type="Proteomes" id="UP001146351">
    <property type="component" value="Unassembled WGS sequence"/>
</dbReference>
<evidence type="ECO:0000313" key="3">
    <source>
        <dbReference type="Proteomes" id="UP001146351"/>
    </source>
</evidence>
<comment type="caution">
    <text evidence="2">The sequence shown here is derived from an EMBL/GenBank/DDBJ whole genome shotgun (WGS) entry which is preliminary data.</text>
</comment>
<dbReference type="InterPro" id="IPR002509">
    <property type="entry name" value="NODB_dom"/>
</dbReference>
<dbReference type="EMBL" id="JAPQKO010000003">
    <property type="protein sequence ID" value="KAJ5171720.1"/>
    <property type="molecule type" value="Genomic_DNA"/>
</dbReference>
<evidence type="ECO:0000259" key="1">
    <source>
        <dbReference type="PROSITE" id="PS51677"/>
    </source>
</evidence>